<organism evidence="1 2">
    <name type="scientific">Brochothrix campestris FSL F6-1037</name>
    <dbReference type="NCBI Taxonomy" id="1265861"/>
    <lineage>
        <taxon>Bacteria</taxon>
        <taxon>Bacillati</taxon>
        <taxon>Bacillota</taxon>
        <taxon>Bacilli</taxon>
        <taxon>Bacillales</taxon>
        <taxon>Listeriaceae</taxon>
        <taxon>Brochothrix</taxon>
    </lineage>
</organism>
<proteinExistence type="predicted"/>
<comment type="caution">
    <text evidence="1">The sequence shown here is derived from an EMBL/GenBank/DDBJ whole genome shotgun (WGS) entry which is preliminary data.</text>
</comment>
<dbReference type="Proteomes" id="UP000019243">
    <property type="component" value="Unassembled WGS sequence"/>
</dbReference>
<evidence type="ECO:0000313" key="1">
    <source>
        <dbReference type="EMBL" id="EUJ42108.1"/>
    </source>
</evidence>
<dbReference type="RefSeq" id="WP_035312862.1">
    <property type="nucleotide sequence ID" value="NZ_AODH01000002.1"/>
</dbReference>
<gene>
    <name evidence="1" type="ORF">BCAMP_00720</name>
</gene>
<protein>
    <submittedName>
        <fullName evidence="1">Uncharacterized protein</fullName>
    </submittedName>
</protein>
<keyword evidence="2" id="KW-1185">Reference proteome</keyword>
<name>W7DA16_9LIST</name>
<evidence type="ECO:0000313" key="2">
    <source>
        <dbReference type="Proteomes" id="UP000019243"/>
    </source>
</evidence>
<reference evidence="1 2" key="1">
    <citation type="submission" date="2012-12" db="EMBL/GenBank/DDBJ databases">
        <title>Novel taxa of Listeriaceae from agricultural environments in the United States.</title>
        <authorList>
            <person name="den Bakker H.C."/>
            <person name="Allred A."/>
            <person name="Warchocki S."/>
            <person name="Wright E.M."/>
            <person name="Burrell A."/>
            <person name="Nightingale K.K."/>
            <person name="Kephart D."/>
            <person name="Wiedmann M."/>
        </authorList>
    </citation>
    <scope>NUCLEOTIDE SEQUENCE [LARGE SCALE GENOMIC DNA]</scope>
    <source>
        <strain evidence="1 2">FSL F6-1037</strain>
    </source>
</reference>
<dbReference type="EMBL" id="AODH01000002">
    <property type="protein sequence ID" value="EUJ42108.1"/>
    <property type="molecule type" value="Genomic_DNA"/>
</dbReference>
<accession>W7DA16</accession>
<dbReference type="AlphaFoldDB" id="W7DA16"/>
<sequence>MKQYRVYHVLSAAGDAFYYRVLTKRALLSDFAPSERATLVVTEITEAEWDTIHFESGKHGFVGLKTLISINRTGRIGEMAFSKVQSIKACKRKEADDFIFYDGENHDALMAFCLPSTTLKTRKGNKLQISTTRGSFSIAPGMYLTKNSLNRLDSYDKDEFEQIYDIAEKKVWVSAAE</sequence>